<evidence type="ECO:0000256" key="1">
    <source>
        <dbReference type="ARBA" id="ARBA00022741"/>
    </source>
</evidence>
<dbReference type="GO" id="GO:0034605">
    <property type="term" value="P:cellular response to heat"/>
    <property type="evidence" value="ECO:0007669"/>
    <property type="project" value="TreeGrafter"/>
</dbReference>
<dbReference type="SMART" id="SM00382">
    <property type="entry name" value="AAA"/>
    <property type="match status" value="2"/>
</dbReference>
<dbReference type="Proteomes" id="UP000433883">
    <property type="component" value="Unassembled WGS sequence"/>
</dbReference>
<dbReference type="InterPro" id="IPR050130">
    <property type="entry name" value="ClpA_ClpB"/>
</dbReference>
<keyword evidence="1" id="KW-0547">Nucleotide-binding</keyword>
<dbReference type="PANTHER" id="PTHR11638">
    <property type="entry name" value="ATP-DEPENDENT CLP PROTEASE"/>
    <property type="match status" value="1"/>
</dbReference>
<comment type="caution">
    <text evidence="6">The sequence shown here is derived from an EMBL/GenBank/DDBJ whole genome shotgun (WGS) entry which is preliminary data.</text>
</comment>
<accession>A0A8H3UYQ7</accession>
<feature type="repeat" description="ANK" evidence="3">
    <location>
        <begin position="950"/>
        <end position="982"/>
    </location>
</feature>
<dbReference type="InterPro" id="IPR027417">
    <property type="entry name" value="P-loop_NTPase"/>
</dbReference>
<feature type="compositionally biased region" description="Low complexity" evidence="4">
    <location>
        <begin position="10"/>
        <end position="25"/>
    </location>
</feature>
<protein>
    <recommendedName>
        <fullName evidence="5">AAA+ ATPase domain-containing protein</fullName>
    </recommendedName>
</protein>
<dbReference type="SUPFAM" id="SSF52540">
    <property type="entry name" value="P-loop containing nucleoside triphosphate hydrolases"/>
    <property type="match status" value="2"/>
</dbReference>
<dbReference type="GO" id="GO:0005524">
    <property type="term" value="F:ATP binding"/>
    <property type="evidence" value="ECO:0007669"/>
    <property type="project" value="UniProtKB-KW"/>
</dbReference>
<dbReference type="SMART" id="SM00248">
    <property type="entry name" value="ANK"/>
    <property type="match status" value="2"/>
</dbReference>
<dbReference type="InterPro" id="IPR003593">
    <property type="entry name" value="AAA+_ATPase"/>
</dbReference>
<feature type="compositionally biased region" description="Polar residues" evidence="4">
    <location>
        <begin position="848"/>
        <end position="857"/>
    </location>
</feature>
<reference evidence="6 7" key="1">
    <citation type="submission" date="2019-11" db="EMBL/GenBank/DDBJ databases">
        <title>Venturia inaequalis Genome Resource.</title>
        <authorList>
            <person name="Lichtner F.J."/>
        </authorList>
    </citation>
    <scope>NUCLEOTIDE SEQUENCE [LARGE SCALE GENOMIC DNA]</scope>
    <source>
        <strain evidence="6">Bline_iso_100314</strain>
    </source>
</reference>
<evidence type="ECO:0000256" key="4">
    <source>
        <dbReference type="SAM" id="MobiDB-lite"/>
    </source>
</evidence>
<evidence type="ECO:0000256" key="3">
    <source>
        <dbReference type="PROSITE-ProRule" id="PRU00023"/>
    </source>
</evidence>
<organism evidence="6 7">
    <name type="scientific">Venturia inaequalis</name>
    <name type="common">Apple scab fungus</name>
    <dbReference type="NCBI Taxonomy" id="5025"/>
    <lineage>
        <taxon>Eukaryota</taxon>
        <taxon>Fungi</taxon>
        <taxon>Dikarya</taxon>
        <taxon>Ascomycota</taxon>
        <taxon>Pezizomycotina</taxon>
        <taxon>Dothideomycetes</taxon>
        <taxon>Pleosporomycetidae</taxon>
        <taxon>Venturiales</taxon>
        <taxon>Venturiaceae</taxon>
        <taxon>Venturia</taxon>
    </lineage>
</organism>
<name>A0A8H3UYQ7_VENIN</name>
<keyword evidence="2" id="KW-0067">ATP-binding</keyword>
<evidence type="ECO:0000313" key="6">
    <source>
        <dbReference type="EMBL" id="KAE9978815.1"/>
    </source>
</evidence>
<dbReference type="GO" id="GO:0005737">
    <property type="term" value="C:cytoplasm"/>
    <property type="evidence" value="ECO:0007669"/>
    <property type="project" value="TreeGrafter"/>
</dbReference>
<dbReference type="PANTHER" id="PTHR11638:SF18">
    <property type="entry name" value="HEAT SHOCK PROTEIN 104"/>
    <property type="match status" value="1"/>
</dbReference>
<dbReference type="InterPro" id="IPR036770">
    <property type="entry name" value="Ankyrin_rpt-contain_sf"/>
</dbReference>
<dbReference type="PRINTS" id="PR00300">
    <property type="entry name" value="CLPPROTEASEA"/>
</dbReference>
<feature type="domain" description="AAA+ ATPase" evidence="5">
    <location>
        <begin position="1134"/>
        <end position="1274"/>
    </location>
</feature>
<evidence type="ECO:0000256" key="2">
    <source>
        <dbReference type="ARBA" id="ARBA00022840"/>
    </source>
</evidence>
<feature type="region of interest" description="Disordered" evidence="4">
    <location>
        <begin position="1"/>
        <end position="29"/>
    </location>
</feature>
<evidence type="ECO:0000313" key="7">
    <source>
        <dbReference type="Proteomes" id="UP000433883"/>
    </source>
</evidence>
<gene>
    <name evidence="6" type="ORF">BLS_000282</name>
</gene>
<evidence type="ECO:0000259" key="5">
    <source>
        <dbReference type="SMART" id="SM00382"/>
    </source>
</evidence>
<keyword evidence="3" id="KW-0040">ANK repeat</keyword>
<dbReference type="InterPro" id="IPR003959">
    <property type="entry name" value="ATPase_AAA_core"/>
</dbReference>
<dbReference type="GO" id="GO:0016887">
    <property type="term" value="F:ATP hydrolysis activity"/>
    <property type="evidence" value="ECO:0007669"/>
    <property type="project" value="InterPro"/>
</dbReference>
<feature type="region of interest" description="Disordered" evidence="4">
    <location>
        <begin position="613"/>
        <end position="654"/>
    </location>
</feature>
<dbReference type="InterPro" id="IPR001270">
    <property type="entry name" value="ClpA/B"/>
</dbReference>
<dbReference type="Pfam" id="PF07724">
    <property type="entry name" value="AAA_2"/>
    <property type="match status" value="2"/>
</dbReference>
<proteinExistence type="predicted"/>
<dbReference type="EMBL" id="WNWQ01000104">
    <property type="protein sequence ID" value="KAE9978815.1"/>
    <property type="molecule type" value="Genomic_DNA"/>
</dbReference>
<dbReference type="PROSITE" id="PS50088">
    <property type="entry name" value="ANK_REPEAT"/>
    <property type="match status" value="1"/>
</dbReference>
<dbReference type="Gene3D" id="3.40.50.300">
    <property type="entry name" value="P-loop containing nucleotide triphosphate hydrolases"/>
    <property type="match status" value="2"/>
</dbReference>
<feature type="region of interest" description="Disordered" evidence="4">
    <location>
        <begin position="675"/>
        <end position="801"/>
    </location>
</feature>
<feature type="region of interest" description="Disordered" evidence="4">
    <location>
        <begin position="838"/>
        <end position="857"/>
    </location>
</feature>
<dbReference type="InterPro" id="IPR002110">
    <property type="entry name" value="Ankyrin_rpt"/>
</dbReference>
<dbReference type="SUPFAM" id="SSF48403">
    <property type="entry name" value="Ankyrin repeat"/>
    <property type="match status" value="1"/>
</dbReference>
<feature type="domain" description="AAA+ ATPase" evidence="5">
    <location>
        <begin position="299"/>
        <end position="437"/>
    </location>
</feature>
<sequence length="1439" mass="159088">MPFEFQKPVQDTATQTSPPATPQLTKELADPEPVTPFTFGFTSVPQQNLEPTKSHAKIWDFRLPHHNLDDTFTTQTDVRILLVTMMQNGISSEEVKKFLSQFPNIGPNEMDHFVEGFPIIFYAVQTNNEKMIRLIANYATINVASEKDLIPLLAYAIINSQIIQQDTSAAVITLLSLGATAEVIPTAFYSPFNIDLPAGGPQKEQLTDFMDDIKHEWCQYPSMRSKLTEALNITYRYYLDKSTKVPKPQPREKQIAELKDVTPLLGIPYLIIGQTTAATTLRNSLLVYMARKMGPRNRKPLVLVFAGPSGHGKTELANQMSSLLSLETLVIDCPQFSTDTGLFGPRPGYHAGAKGSQLNNFLSKHDNKKCIVFLDEFEKTSEEVHNTLLKLFDEGIYQDRRNLKDVDASQVIWVLATNVADHAIKFFTDENYAGLFNEKDIPNQTRLVKQLSSVIKDVFKSNFGAPITGRVDQYIPFLEFSLGEQLVGVNKYLRTLIEDVRQPVSLAPGTDQVLVGDVTLIVRNDVAVCKLIADENYDRELGIRSLKTATAQEVETVLVMQYLQDKELIRENGGLVTYFLEVRNGELVCCMKKKEEAMVVDDDSDAQAITATLKPKSLNMSEETKPGLGSSRWAVPNASKKPLKPSKSGVGLSKWDPAYSPKEAEDYSNPAAEALKGKPINASKTPLKPSKSGVGLSKWDPANFPKDEENSSRPAALVLKGNPINAPKTPLKLSKSGIGLSKWDPANSLKEAEDSSKPAAQAFKGDSIDASKTPLDSTKLSVGASKGDSSKPSAGASKSDLFNSSKETLQFSKLGVGASKGNSDSFTKHPSAQLSEFTTAPKADPANSPIQSPININKNPDLSQSFRGLSLVLPPKDAKIPSTSKVFNMNWDFRLPVLDQPSVVLRDSPSNIPLQLASVMEHGADPEDIRQLLLIVPDQARKLSINNLVSGYPLIFYAARTNNEDIIRNVVAYGADVNAFSDHHKVPVLAYVIIACSMSGYDCTSTLKTLLSLGASADVFPKLFYSPYDTVLPYDGPSEDELADLDEENKKWCQPADIRSKLALGLDITQRYYLKKATTIPRSNERRAQFAGGIRISALLALPYLLIGQTVAAISCKESLLRHFLFTSGNKQQQPLILVFAGPNGHGKTELACRFSALLSTKMTNVDCSIFSNSDQLFGSQGGHKNSENGSNLNNFIAEHDGKRCVVFLDKFEKTTYNVHDALLKPFSEGEYQDRRTNKRIDTSQFIWILATNALDPVIMKFHDEHASVMSNENEKDEPVRTQLVSSLSQQLRSAFTSSLKSPLTCHISQFIPFLPFTAGEQAVCFEKILLELKRRIHEPVNLGDKRLCGDVVLHIHSGPAICKHLADLWYDRNTGINSLMTAVNTEIRNLIGSKYLDEFGTIRDGQPQVVYHLDLRKGNTLVLTKDGERVEDILDDEI</sequence>